<comment type="similarity">
    <text evidence="4 11">Belongs to the purine/pyrimidine phosphoribosyltransferase family.</text>
</comment>
<dbReference type="SUPFAM" id="SSF53271">
    <property type="entry name" value="PRTase-like"/>
    <property type="match status" value="1"/>
</dbReference>
<evidence type="ECO:0000313" key="14">
    <source>
        <dbReference type="Proteomes" id="UP000298325"/>
    </source>
</evidence>
<dbReference type="GO" id="GO:0006166">
    <property type="term" value="P:purine ribonucleoside salvage"/>
    <property type="evidence" value="ECO:0007669"/>
    <property type="project" value="UniProtKB-UniRule"/>
</dbReference>
<keyword evidence="14" id="KW-1185">Reference proteome</keyword>
<feature type="domain" description="Phosphoribosyltransferase" evidence="12">
    <location>
        <begin position="44"/>
        <end position="157"/>
    </location>
</feature>
<evidence type="ECO:0000256" key="1">
    <source>
        <dbReference type="ARBA" id="ARBA00000868"/>
    </source>
</evidence>
<evidence type="ECO:0000256" key="5">
    <source>
        <dbReference type="ARBA" id="ARBA00011738"/>
    </source>
</evidence>
<dbReference type="EMBL" id="SRPF01000002">
    <property type="protein sequence ID" value="TGN40097.1"/>
    <property type="molecule type" value="Genomic_DNA"/>
</dbReference>
<accession>A0A4Z1BK65</accession>
<dbReference type="PANTHER" id="PTHR11776:SF7">
    <property type="entry name" value="PHOSPHORIBOSYLTRANSFERASE DOMAIN-CONTAINING PROTEIN"/>
    <property type="match status" value="1"/>
</dbReference>
<sequence length="181" mass="19948">MDYFANSIKKAIRTVPDWPKPGVAFRDITTVLQDRTAFRKLIDAFVHRYHGQSIDAVAAVDARGFIIGSALAYELNASLVLVRKKGKLPFDTLVEDYELEYGTASVELHKDAFRPGDKVVLVDDLIATGGTMLAATRLIRRIGAEIVEVAAMIDLPDLGGSKRLKDEGLEVYTVCSFEDES</sequence>
<dbReference type="InterPro" id="IPR050120">
    <property type="entry name" value="Adenine_PRTase"/>
</dbReference>
<dbReference type="GO" id="GO:0006168">
    <property type="term" value="P:adenine salvage"/>
    <property type="evidence" value="ECO:0007669"/>
    <property type="project" value="InterPro"/>
</dbReference>
<dbReference type="OrthoDB" id="9803963at2"/>
<protein>
    <recommendedName>
        <fullName evidence="6 11">Adenine phosphoribosyltransferase</fullName>
        <shortName evidence="11">APRT</shortName>
        <ecNumber evidence="6 11">2.4.2.7</ecNumber>
    </recommendedName>
</protein>
<dbReference type="Pfam" id="PF00156">
    <property type="entry name" value="Pribosyltran"/>
    <property type="match status" value="1"/>
</dbReference>
<dbReference type="PANTHER" id="PTHR11776">
    <property type="entry name" value="ADENINE PHOSPHORIBOSYLTRANSFERASE"/>
    <property type="match status" value="1"/>
</dbReference>
<proteinExistence type="inferred from homology"/>
<dbReference type="RefSeq" id="WP_135802758.1">
    <property type="nucleotide sequence ID" value="NZ_SRPF01000002.1"/>
</dbReference>
<dbReference type="NCBIfam" id="NF002634">
    <property type="entry name" value="PRK02304.1-3"/>
    <property type="match status" value="1"/>
</dbReference>
<evidence type="ECO:0000256" key="7">
    <source>
        <dbReference type="ARBA" id="ARBA00022490"/>
    </source>
</evidence>
<dbReference type="NCBIfam" id="NF002636">
    <property type="entry name" value="PRK02304.1-5"/>
    <property type="match status" value="1"/>
</dbReference>
<dbReference type="Proteomes" id="UP000298325">
    <property type="component" value="Unassembled WGS sequence"/>
</dbReference>
<evidence type="ECO:0000256" key="2">
    <source>
        <dbReference type="ARBA" id="ARBA00004496"/>
    </source>
</evidence>
<keyword evidence="9 11" id="KW-0808">Transferase</keyword>
<keyword evidence="7 11" id="KW-0963">Cytoplasm</keyword>
<dbReference type="Gene3D" id="3.40.50.2020">
    <property type="match status" value="1"/>
</dbReference>
<dbReference type="GO" id="GO:0003999">
    <property type="term" value="F:adenine phosphoribosyltransferase activity"/>
    <property type="evidence" value="ECO:0007669"/>
    <property type="project" value="UniProtKB-UniRule"/>
</dbReference>
<evidence type="ECO:0000259" key="12">
    <source>
        <dbReference type="Pfam" id="PF00156"/>
    </source>
</evidence>
<comment type="catalytic activity">
    <reaction evidence="1 11">
        <text>AMP + diphosphate = 5-phospho-alpha-D-ribose 1-diphosphate + adenine</text>
        <dbReference type="Rhea" id="RHEA:16609"/>
        <dbReference type="ChEBI" id="CHEBI:16708"/>
        <dbReference type="ChEBI" id="CHEBI:33019"/>
        <dbReference type="ChEBI" id="CHEBI:58017"/>
        <dbReference type="ChEBI" id="CHEBI:456215"/>
        <dbReference type="EC" id="2.4.2.7"/>
    </reaction>
</comment>
<gene>
    <name evidence="11" type="primary">apt</name>
    <name evidence="13" type="ORF">E5Q11_07330</name>
</gene>
<keyword evidence="10 11" id="KW-0660">Purine salvage</keyword>
<evidence type="ECO:0000256" key="10">
    <source>
        <dbReference type="ARBA" id="ARBA00022726"/>
    </source>
</evidence>
<keyword evidence="8 11" id="KW-0328">Glycosyltransferase</keyword>
<evidence type="ECO:0000256" key="8">
    <source>
        <dbReference type="ARBA" id="ARBA00022676"/>
    </source>
</evidence>
<dbReference type="HAMAP" id="MF_00004">
    <property type="entry name" value="Aden_phosphoribosyltr"/>
    <property type="match status" value="1"/>
</dbReference>
<dbReference type="UniPathway" id="UPA00588">
    <property type="reaction ID" value="UER00646"/>
</dbReference>
<dbReference type="AlphaFoldDB" id="A0A4Z1BK65"/>
<comment type="function">
    <text evidence="11">Catalyzes a salvage reaction resulting in the formation of AMP, that is energically less costly than de novo synthesis.</text>
</comment>
<evidence type="ECO:0000256" key="9">
    <source>
        <dbReference type="ARBA" id="ARBA00022679"/>
    </source>
</evidence>
<evidence type="ECO:0000256" key="3">
    <source>
        <dbReference type="ARBA" id="ARBA00004659"/>
    </source>
</evidence>
<dbReference type="CDD" id="cd06223">
    <property type="entry name" value="PRTases_typeI"/>
    <property type="match status" value="1"/>
</dbReference>
<evidence type="ECO:0000313" key="13">
    <source>
        <dbReference type="EMBL" id="TGN40097.1"/>
    </source>
</evidence>
<dbReference type="NCBIfam" id="TIGR01090">
    <property type="entry name" value="apt"/>
    <property type="match status" value="1"/>
</dbReference>
<comment type="caution">
    <text evidence="13">The sequence shown here is derived from an EMBL/GenBank/DDBJ whole genome shotgun (WGS) entry which is preliminary data.</text>
</comment>
<dbReference type="EC" id="2.4.2.7" evidence="6 11"/>
<comment type="subunit">
    <text evidence="5 11">Homodimer.</text>
</comment>
<dbReference type="FunFam" id="3.40.50.2020:FF:000021">
    <property type="entry name" value="Adenine phosphoribosyltransferase"/>
    <property type="match status" value="1"/>
</dbReference>
<dbReference type="InterPro" id="IPR000836">
    <property type="entry name" value="PRTase_dom"/>
</dbReference>
<evidence type="ECO:0000256" key="11">
    <source>
        <dbReference type="HAMAP-Rule" id="MF_00004"/>
    </source>
</evidence>
<dbReference type="InterPro" id="IPR005764">
    <property type="entry name" value="Ade_phspho_trans"/>
</dbReference>
<dbReference type="GO" id="GO:0044209">
    <property type="term" value="P:AMP salvage"/>
    <property type="evidence" value="ECO:0007669"/>
    <property type="project" value="UniProtKB-UniRule"/>
</dbReference>
<dbReference type="InterPro" id="IPR029057">
    <property type="entry name" value="PRTase-like"/>
</dbReference>
<comment type="subcellular location">
    <subcellularLocation>
        <location evidence="2 11">Cytoplasm</location>
    </subcellularLocation>
</comment>
<evidence type="ECO:0000256" key="4">
    <source>
        <dbReference type="ARBA" id="ARBA00008391"/>
    </source>
</evidence>
<organism evidence="13 14">
    <name type="scientific">Marinobacter confluentis</name>
    <dbReference type="NCBI Taxonomy" id="1697557"/>
    <lineage>
        <taxon>Bacteria</taxon>
        <taxon>Pseudomonadati</taxon>
        <taxon>Pseudomonadota</taxon>
        <taxon>Gammaproteobacteria</taxon>
        <taxon>Pseudomonadales</taxon>
        <taxon>Marinobacteraceae</taxon>
        <taxon>Marinobacter</taxon>
    </lineage>
</organism>
<comment type="pathway">
    <text evidence="3 11">Purine metabolism; AMP biosynthesis via salvage pathway; AMP from adenine: step 1/1.</text>
</comment>
<evidence type="ECO:0000256" key="6">
    <source>
        <dbReference type="ARBA" id="ARBA00011893"/>
    </source>
</evidence>
<name>A0A4Z1BK65_9GAMM</name>
<dbReference type="GO" id="GO:0005829">
    <property type="term" value="C:cytosol"/>
    <property type="evidence" value="ECO:0007669"/>
    <property type="project" value="TreeGrafter"/>
</dbReference>
<reference evidence="13 14" key="1">
    <citation type="submission" date="2019-04" db="EMBL/GenBank/DDBJ databases">
        <authorList>
            <person name="Park S."/>
            <person name="Yoon J.-H."/>
        </authorList>
    </citation>
    <scope>NUCLEOTIDE SEQUENCE [LARGE SCALE GENOMIC DNA]</scope>
    <source>
        <strain evidence="13 14">HJM-18</strain>
    </source>
</reference>